<dbReference type="GO" id="GO:0000398">
    <property type="term" value="P:mRNA splicing, via spliceosome"/>
    <property type="evidence" value="ECO:0007669"/>
    <property type="project" value="TreeGrafter"/>
</dbReference>
<feature type="region of interest" description="Disordered" evidence="5">
    <location>
        <begin position="377"/>
        <end position="408"/>
    </location>
</feature>
<feature type="region of interest" description="Disordered" evidence="5">
    <location>
        <begin position="469"/>
        <end position="546"/>
    </location>
</feature>
<dbReference type="SUPFAM" id="SSF54928">
    <property type="entry name" value="RNA-binding domain, RBD"/>
    <property type="match status" value="2"/>
</dbReference>
<proteinExistence type="predicted"/>
<protein>
    <recommendedName>
        <fullName evidence="10">G-patch domain-containing protein</fullName>
    </recommendedName>
</protein>
<feature type="region of interest" description="Disordered" evidence="5">
    <location>
        <begin position="323"/>
        <end position="362"/>
    </location>
</feature>
<dbReference type="PROSITE" id="PS50102">
    <property type="entry name" value="RRM"/>
    <property type="match status" value="2"/>
</dbReference>
<evidence type="ECO:0000259" key="7">
    <source>
        <dbReference type="PROSITE" id="PS50174"/>
    </source>
</evidence>
<sequence>RRRLEPSEPSQHIIFLGLDPDFVEEDLKAYLTSKGAALDSATIIRDRVTAGLSRGFGFAQFNTVAGSSAFLLPNFPFVQLPPPASKPTITGRRVKIDFSQSAHQGSDGASGGAVRNDGTRDIGSAPTPLLLIRSLDKGTTIDEIAEALRTAEGPNGGGAQAMKRILLVRDRGSLQSWGFGFVEMLDVDTAKSLLGGIMNPTYHPTGFKIDGRVIAASFALPYAFQLVPPTTPQEPHTLVPSKAVGGVEEGEGWTRYWDETATIEEKTYEATLPKPKPVADDKMAIDIPEKPASEEPKVTAAPAPTALPTTSIPFSMKFKTAKAAEKEKADAAKAATPDQAKPDQAKPDQSKPDQAQPATPQVTEDVFQVAKNITKWNQVKEELNEPEPAQTTPTEAPVATIVSKDPTAPPDLKPGDPGFEYGDPIALTCLLCLRQLKSFIQLQRHNNESDMHKARRFFIGAARRTILAGGSTIRQKKKPEEASTENKYRDRAQERRRVHNQPDVPLPTAANTGKPRFADGPSTEAPSAPTPAPPVDPGKDENNIGNKMLKKMGWSEGSGLGTEGEGRAEPVTAAVYASGAGIGASKGKEVTGFTATNYADAAKESVRVHASTTKPPD</sequence>
<feature type="compositionally biased region" description="Basic and acidic residues" evidence="5">
    <location>
        <begin position="340"/>
        <end position="351"/>
    </location>
</feature>
<dbReference type="STRING" id="1051891.A0A0C3QD00"/>
<name>A0A0C3QD00_9AGAM</name>
<dbReference type="AlphaFoldDB" id="A0A0C3QD00"/>
<evidence type="ECO:0000256" key="5">
    <source>
        <dbReference type="SAM" id="MobiDB-lite"/>
    </source>
</evidence>
<feature type="domain" description="RRM" evidence="6">
    <location>
        <begin position="128"/>
        <end position="221"/>
    </location>
</feature>
<dbReference type="EMBL" id="KN823086">
    <property type="protein sequence ID" value="KIO23361.1"/>
    <property type="molecule type" value="Genomic_DNA"/>
</dbReference>
<keyword evidence="3" id="KW-0539">Nucleus</keyword>
<organism evidence="8 9">
    <name type="scientific">Tulasnella calospora MUT 4182</name>
    <dbReference type="NCBI Taxonomy" id="1051891"/>
    <lineage>
        <taxon>Eukaryota</taxon>
        <taxon>Fungi</taxon>
        <taxon>Dikarya</taxon>
        <taxon>Basidiomycota</taxon>
        <taxon>Agaricomycotina</taxon>
        <taxon>Agaricomycetes</taxon>
        <taxon>Cantharellales</taxon>
        <taxon>Tulasnellaceae</taxon>
        <taxon>Tulasnella</taxon>
    </lineage>
</organism>
<dbReference type="Gene3D" id="3.30.70.330">
    <property type="match status" value="2"/>
</dbReference>
<dbReference type="PROSITE" id="PS50174">
    <property type="entry name" value="G_PATCH"/>
    <property type="match status" value="1"/>
</dbReference>
<feature type="compositionally biased region" description="Low complexity" evidence="5">
    <location>
        <begin position="299"/>
        <end position="310"/>
    </location>
</feature>
<dbReference type="GO" id="GO:0003723">
    <property type="term" value="F:RNA binding"/>
    <property type="evidence" value="ECO:0007669"/>
    <property type="project" value="UniProtKB-UniRule"/>
</dbReference>
<feature type="compositionally biased region" description="Basic and acidic residues" evidence="5">
    <location>
        <begin position="478"/>
        <end position="495"/>
    </location>
</feature>
<evidence type="ECO:0000313" key="9">
    <source>
        <dbReference type="Proteomes" id="UP000054248"/>
    </source>
</evidence>
<reference evidence="8 9" key="1">
    <citation type="submission" date="2014-04" db="EMBL/GenBank/DDBJ databases">
        <authorList>
            <consortium name="DOE Joint Genome Institute"/>
            <person name="Kuo A."/>
            <person name="Girlanda M."/>
            <person name="Perotto S."/>
            <person name="Kohler A."/>
            <person name="Nagy L.G."/>
            <person name="Floudas D."/>
            <person name="Copeland A."/>
            <person name="Barry K.W."/>
            <person name="Cichocki N."/>
            <person name="Veneault-Fourrey C."/>
            <person name="LaButti K."/>
            <person name="Lindquist E.A."/>
            <person name="Lipzen A."/>
            <person name="Lundell T."/>
            <person name="Morin E."/>
            <person name="Murat C."/>
            <person name="Sun H."/>
            <person name="Tunlid A."/>
            <person name="Henrissat B."/>
            <person name="Grigoriev I.V."/>
            <person name="Hibbett D.S."/>
            <person name="Martin F."/>
            <person name="Nordberg H.P."/>
            <person name="Cantor M.N."/>
            <person name="Hua S.X."/>
        </authorList>
    </citation>
    <scope>NUCLEOTIDE SEQUENCE [LARGE SCALE GENOMIC DNA]</scope>
    <source>
        <strain evidence="8 9">MUT 4182</strain>
    </source>
</reference>
<feature type="compositionally biased region" description="Polar residues" evidence="5">
    <location>
        <begin position="352"/>
        <end position="362"/>
    </location>
</feature>
<dbReference type="InterPro" id="IPR000467">
    <property type="entry name" value="G_patch_dom"/>
</dbReference>
<keyword evidence="9" id="KW-1185">Reference proteome</keyword>
<feature type="region of interest" description="Disordered" evidence="5">
    <location>
        <begin position="290"/>
        <end position="311"/>
    </location>
</feature>
<dbReference type="Proteomes" id="UP000054248">
    <property type="component" value="Unassembled WGS sequence"/>
</dbReference>
<feature type="compositionally biased region" description="Low complexity" evidence="5">
    <location>
        <begin position="386"/>
        <end position="400"/>
    </location>
</feature>
<evidence type="ECO:0008006" key="10">
    <source>
        <dbReference type="Google" id="ProtNLM"/>
    </source>
</evidence>
<feature type="domain" description="G-patch" evidence="7">
    <location>
        <begin position="541"/>
        <end position="587"/>
    </location>
</feature>
<evidence type="ECO:0000256" key="2">
    <source>
        <dbReference type="ARBA" id="ARBA00022884"/>
    </source>
</evidence>
<accession>A0A0C3QD00</accession>
<reference evidence="9" key="2">
    <citation type="submission" date="2015-01" db="EMBL/GenBank/DDBJ databases">
        <title>Evolutionary Origins and Diversification of the Mycorrhizal Mutualists.</title>
        <authorList>
            <consortium name="DOE Joint Genome Institute"/>
            <consortium name="Mycorrhizal Genomics Consortium"/>
            <person name="Kohler A."/>
            <person name="Kuo A."/>
            <person name="Nagy L.G."/>
            <person name="Floudas D."/>
            <person name="Copeland A."/>
            <person name="Barry K.W."/>
            <person name="Cichocki N."/>
            <person name="Veneault-Fourrey C."/>
            <person name="LaButti K."/>
            <person name="Lindquist E.A."/>
            <person name="Lipzen A."/>
            <person name="Lundell T."/>
            <person name="Morin E."/>
            <person name="Murat C."/>
            <person name="Riley R."/>
            <person name="Ohm R."/>
            <person name="Sun H."/>
            <person name="Tunlid A."/>
            <person name="Henrissat B."/>
            <person name="Grigoriev I.V."/>
            <person name="Hibbett D.S."/>
            <person name="Martin F."/>
        </authorList>
    </citation>
    <scope>NUCLEOTIDE SEQUENCE [LARGE SCALE GENOMIC DNA]</scope>
    <source>
        <strain evidence="9">MUT 4182</strain>
    </source>
</reference>
<keyword evidence="2 4" id="KW-0694">RNA-binding</keyword>
<feature type="region of interest" description="Disordered" evidence="5">
    <location>
        <begin position="100"/>
        <end position="122"/>
    </location>
</feature>
<evidence type="ECO:0000313" key="8">
    <source>
        <dbReference type="EMBL" id="KIO23361.1"/>
    </source>
</evidence>
<dbReference type="InterPro" id="IPR035979">
    <property type="entry name" value="RBD_domain_sf"/>
</dbReference>
<dbReference type="Pfam" id="PF01585">
    <property type="entry name" value="G-patch"/>
    <property type="match status" value="1"/>
</dbReference>
<comment type="subcellular location">
    <subcellularLocation>
        <location evidence="1">Nucleus</location>
    </subcellularLocation>
</comment>
<evidence type="ECO:0000256" key="1">
    <source>
        <dbReference type="ARBA" id="ARBA00004123"/>
    </source>
</evidence>
<dbReference type="InterPro" id="IPR012677">
    <property type="entry name" value="Nucleotide-bd_a/b_plait_sf"/>
</dbReference>
<gene>
    <name evidence="8" type="ORF">M407DRAFT_78133</name>
</gene>
<dbReference type="InterPro" id="IPR000504">
    <property type="entry name" value="RRM_dom"/>
</dbReference>
<feature type="non-terminal residue" evidence="8">
    <location>
        <position position="1"/>
    </location>
</feature>
<dbReference type="HOGENOM" id="CLU_023813_0_0_1"/>
<evidence type="ECO:0000256" key="4">
    <source>
        <dbReference type="PROSITE-ProRule" id="PRU00176"/>
    </source>
</evidence>
<dbReference type="PANTHER" id="PTHR13948">
    <property type="entry name" value="RNA-BINDING PROTEIN"/>
    <property type="match status" value="1"/>
</dbReference>
<dbReference type="GO" id="GO:0005634">
    <property type="term" value="C:nucleus"/>
    <property type="evidence" value="ECO:0007669"/>
    <property type="project" value="UniProtKB-SubCell"/>
</dbReference>
<evidence type="ECO:0000259" key="6">
    <source>
        <dbReference type="PROSITE" id="PS50102"/>
    </source>
</evidence>
<feature type="domain" description="RRM" evidence="6">
    <location>
        <begin position="11"/>
        <end position="101"/>
    </location>
</feature>
<dbReference type="SMART" id="SM00443">
    <property type="entry name" value="G_patch"/>
    <property type="match status" value="1"/>
</dbReference>
<evidence type="ECO:0000256" key="3">
    <source>
        <dbReference type="ARBA" id="ARBA00023242"/>
    </source>
</evidence>
<dbReference type="OrthoDB" id="29523at2759"/>
<dbReference type="PANTHER" id="PTHR13948:SF3">
    <property type="entry name" value="FI21118P1"/>
    <property type="match status" value="1"/>
</dbReference>